<dbReference type="PANTHER" id="PTHR34792">
    <property type="entry name" value="OS02G0121500 PROTEIN"/>
    <property type="match status" value="1"/>
</dbReference>
<sequence length="132" mass="14725">MDKARNLRRGAIRFSKPNNNKRPHMNHNQSKRHKLFVLKAAINGGGDLKFPEKSKKAGKVRSLSAVGKALSNCQMGCHVSEKEQQPQTPSPHDPSSTTTIIPTTKRFKLPKNFLNGVHHALVPRKLRSGVFL</sequence>
<evidence type="ECO:0000256" key="1">
    <source>
        <dbReference type="SAM" id="MobiDB-lite"/>
    </source>
</evidence>
<protein>
    <submittedName>
        <fullName evidence="2">Uncharacterized protein</fullName>
    </submittedName>
</protein>
<dbReference type="InterPro" id="IPR040305">
    <property type="entry name" value="At1g75730-like"/>
</dbReference>
<evidence type="ECO:0000313" key="2">
    <source>
        <dbReference type="EMBL" id="MED6180811.1"/>
    </source>
</evidence>
<gene>
    <name evidence="2" type="ORF">PIB30_013702</name>
</gene>
<dbReference type="PANTHER" id="PTHR34792:SF1">
    <property type="entry name" value="OS02G0121500 PROTEIN"/>
    <property type="match status" value="1"/>
</dbReference>
<name>A0ABU6W4I7_9FABA</name>
<organism evidence="2 3">
    <name type="scientific">Stylosanthes scabra</name>
    <dbReference type="NCBI Taxonomy" id="79078"/>
    <lineage>
        <taxon>Eukaryota</taxon>
        <taxon>Viridiplantae</taxon>
        <taxon>Streptophyta</taxon>
        <taxon>Embryophyta</taxon>
        <taxon>Tracheophyta</taxon>
        <taxon>Spermatophyta</taxon>
        <taxon>Magnoliopsida</taxon>
        <taxon>eudicotyledons</taxon>
        <taxon>Gunneridae</taxon>
        <taxon>Pentapetalae</taxon>
        <taxon>rosids</taxon>
        <taxon>fabids</taxon>
        <taxon>Fabales</taxon>
        <taxon>Fabaceae</taxon>
        <taxon>Papilionoideae</taxon>
        <taxon>50 kb inversion clade</taxon>
        <taxon>dalbergioids sensu lato</taxon>
        <taxon>Dalbergieae</taxon>
        <taxon>Pterocarpus clade</taxon>
        <taxon>Stylosanthes</taxon>
    </lineage>
</organism>
<feature type="compositionally biased region" description="Basic residues" evidence="1">
    <location>
        <begin position="19"/>
        <end position="31"/>
    </location>
</feature>
<dbReference type="EMBL" id="JASCZI010181278">
    <property type="protein sequence ID" value="MED6180811.1"/>
    <property type="molecule type" value="Genomic_DNA"/>
</dbReference>
<feature type="region of interest" description="Disordered" evidence="1">
    <location>
        <begin position="79"/>
        <end position="99"/>
    </location>
</feature>
<feature type="region of interest" description="Disordered" evidence="1">
    <location>
        <begin position="1"/>
        <end position="31"/>
    </location>
</feature>
<dbReference type="Proteomes" id="UP001341840">
    <property type="component" value="Unassembled WGS sequence"/>
</dbReference>
<proteinExistence type="predicted"/>
<feature type="compositionally biased region" description="Basic residues" evidence="1">
    <location>
        <begin position="1"/>
        <end position="11"/>
    </location>
</feature>
<comment type="caution">
    <text evidence="2">The sequence shown here is derived from an EMBL/GenBank/DDBJ whole genome shotgun (WGS) entry which is preliminary data.</text>
</comment>
<evidence type="ECO:0000313" key="3">
    <source>
        <dbReference type="Proteomes" id="UP001341840"/>
    </source>
</evidence>
<reference evidence="2 3" key="1">
    <citation type="journal article" date="2023" name="Plants (Basel)">
        <title>Bridging the Gap: Combining Genomics and Transcriptomics Approaches to Understand Stylosanthes scabra, an Orphan Legume from the Brazilian Caatinga.</title>
        <authorList>
            <person name="Ferreira-Neto J.R.C."/>
            <person name="da Silva M.D."/>
            <person name="Binneck E."/>
            <person name="de Melo N.F."/>
            <person name="da Silva R.H."/>
            <person name="de Melo A.L.T.M."/>
            <person name="Pandolfi V."/>
            <person name="Bustamante F.O."/>
            <person name="Brasileiro-Vidal A.C."/>
            <person name="Benko-Iseppon A.M."/>
        </authorList>
    </citation>
    <scope>NUCLEOTIDE SEQUENCE [LARGE SCALE GENOMIC DNA]</scope>
    <source>
        <tissue evidence="2">Leaves</tissue>
    </source>
</reference>
<accession>A0ABU6W4I7</accession>
<keyword evidence="3" id="KW-1185">Reference proteome</keyword>